<accession>A0A377H7L3</accession>
<comment type="catalytic activity">
    <reaction evidence="5 6">
        <text>Exonucleolytic cleavage in either 5'- to 3'- or 3'- to 5'-direction to yield nucleoside 5'-phosphates.</text>
        <dbReference type="EC" id="3.1.11.6"/>
    </reaction>
</comment>
<dbReference type="GO" id="GO:0009318">
    <property type="term" value="C:exodeoxyribonuclease VII complex"/>
    <property type="evidence" value="ECO:0007669"/>
    <property type="project" value="UniProtKB-UniRule"/>
</dbReference>
<evidence type="ECO:0000256" key="6">
    <source>
        <dbReference type="RuleBase" id="RU004355"/>
    </source>
</evidence>
<feature type="domain" description="Exonuclease VII large subunit C-terminal" evidence="7">
    <location>
        <begin position="128"/>
        <end position="441"/>
    </location>
</feature>
<keyword evidence="1 5" id="KW-0963">Cytoplasm</keyword>
<dbReference type="Pfam" id="PF13742">
    <property type="entry name" value="tRNA_anti_2"/>
    <property type="match status" value="1"/>
</dbReference>
<dbReference type="AlphaFoldDB" id="A0A377H7L3"/>
<evidence type="ECO:0000259" key="7">
    <source>
        <dbReference type="Pfam" id="PF02601"/>
    </source>
</evidence>
<gene>
    <name evidence="5 9" type="primary">xseA</name>
    <name evidence="9" type="ORF">NCTC11413_01699</name>
</gene>
<feature type="domain" description="OB-fold nucleic acid binding" evidence="8">
    <location>
        <begin position="12"/>
        <end position="105"/>
    </location>
</feature>
<keyword evidence="2 5" id="KW-0540">Nuclease</keyword>
<comment type="subcellular location">
    <subcellularLocation>
        <location evidence="5 6">Cytoplasm</location>
    </subcellularLocation>
</comment>
<dbReference type="InterPro" id="IPR020579">
    <property type="entry name" value="Exonuc_VII_lsu_C"/>
</dbReference>
<dbReference type="EC" id="3.1.11.6" evidence="5"/>
<dbReference type="GO" id="GO:0006308">
    <property type="term" value="P:DNA catabolic process"/>
    <property type="evidence" value="ECO:0007669"/>
    <property type="project" value="UniProtKB-UniRule"/>
</dbReference>
<dbReference type="RefSeq" id="WP_018345580.1">
    <property type="nucleotide sequence ID" value="NZ_UGGZ01000001.1"/>
</dbReference>
<evidence type="ECO:0000256" key="2">
    <source>
        <dbReference type="ARBA" id="ARBA00022722"/>
    </source>
</evidence>
<name>A0A377H7L3_9PAST</name>
<evidence type="ECO:0000256" key="5">
    <source>
        <dbReference type="HAMAP-Rule" id="MF_00378"/>
    </source>
</evidence>
<comment type="similarity">
    <text evidence="5 6">Belongs to the XseA family.</text>
</comment>
<dbReference type="GO" id="GO:0005737">
    <property type="term" value="C:cytoplasm"/>
    <property type="evidence" value="ECO:0007669"/>
    <property type="project" value="UniProtKB-SubCell"/>
</dbReference>
<evidence type="ECO:0000256" key="4">
    <source>
        <dbReference type="ARBA" id="ARBA00022839"/>
    </source>
</evidence>
<dbReference type="InterPro" id="IPR025824">
    <property type="entry name" value="OB-fold_nuc-bd_dom"/>
</dbReference>
<dbReference type="GO" id="GO:0008855">
    <property type="term" value="F:exodeoxyribonuclease VII activity"/>
    <property type="evidence" value="ECO:0007669"/>
    <property type="project" value="UniProtKB-UniRule"/>
</dbReference>
<dbReference type="Proteomes" id="UP000254232">
    <property type="component" value="Unassembled WGS sequence"/>
</dbReference>
<dbReference type="GeneID" id="77262754"/>
<dbReference type="InterPro" id="IPR003753">
    <property type="entry name" value="Exonuc_VII_L"/>
</dbReference>
<dbReference type="PANTHER" id="PTHR30008">
    <property type="entry name" value="EXODEOXYRIBONUCLEASE 7 LARGE SUBUNIT"/>
    <property type="match status" value="1"/>
</dbReference>
<evidence type="ECO:0000259" key="8">
    <source>
        <dbReference type="Pfam" id="PF13742"/>
    </source>
</evidence>
<proteinExistence type="inferred from homology"/>
<keyword evidence="4 5" id="KW-0269">Exonuclease</keyword>
<dbReference type="EMBL" id="UGGZ01000001">
    <property type="protein sequence ID" value="STO38565.1"/>
    <property type="molecule type" value="Genomic_DNA"/>
</dbReference>
<comment type="subunit">
    <text evidence="5">Heterooligomer composed of large and small subunits.</text>
</comment>
<dbReference type="GO" id="GO:0003676">
    <property type="term" value="F:nucleic acid binding"/>
    <property type="evidence" value="ECO:0007669"/>
    <property type="project" value="InterPro"/>
</dbReference>
<evidence type="ECO:0000313" key="10">
    <source>
        <dbReference type="Proteomes" id="UP000254232"/>
    </source>
</evidence>
<dbReference type="CDD" id="cd04489">
    <property type="entry name" value="ExoVII_LU_OBF"/>
    <property type="match status" value="1"/>
</dbReference>
<dbReference type="NCBIfam" id="TIGR00237">
    <property type="entry name" value="xseA"/>
    <property type="match status" value="1"/>
</dbReference>
<dbReference type="HAMAP" id="MF_00378">
    <property type="entry name" value="Exonuc_7_L"/>
    <property type="match status" value="1"/>
</dbReference>
<dbReference type="PANTHER" id="PTHR30008:SF0">
    <property type="entry name" value="EXODEOXYRIBONUCLEASE 7 LARGE SUBUNIT"/>
    <property type="match status" value="1"/>
</dbReference>
<protein>
    <recommendedName>
        <fullName evidence="5">Exodeoxyribonuclease 7 large subunit</fullName>
        <ecNumber evidence="5">3.1.11.6</ecNumber>
    </recommendedName>
    <alternativeName>
        <fullName evidence="5">Exodeoxyribonuclease VII large subunit</fullName>
        <shortName evidence="5">Exonuclease VII large subunit</shortName>
    </alternativeName>
</protein>
<evidence type="ECO:0000256" key="3">
    <source>
        <dbReference type="ARBA" id="ARBA00022801"/>
    </source>
</evidence>
<evidence type="ECO:0000256" key="1">
    <source>
        <dbReference type="ARBA" id="ARBA00022490"/>
    </source>
</evidence>
<dbReference type="Pfam" id="PF02601">
    <property type="entry name" value="Exonuc_VII_L"/>
    <property type="match status" value="1"/>
</dbReference>
<reference evidence="9 10" key="1">
    <citation type="submission" date="2018-06" db="EMBL/GenBank/DDBJ databases">
        <authorList>
            <consortium name="Pathogen Informatics"/>
            <person name="Doyle S."/>
        </authorList>
    </citation>
    <scope>NUCLEOTIDE SEQUENCE [LARGE SCALE GENOMIC DNA]</scope>
    <source>
        <strain evidence="9 10">NCTC11413</strain>
    </source>
</reference>
<organism evidence="9 10">
    <name type="scientific">Gallibacterium anatis</name>
    <dbReference type="NCBI Taxonomy" id="750"/>
    <lineage>
        <taxon>Bacteria</taxon>
        <taxon>Pseudomonadati</taxon>
        <taxon>Pseudomonadota</taxon>
        <taxon>Gammaproteobacteria</taxon>
        <taxon>Pasteurellales</taxon>
        <taxon>Pasteurellaceae</taxon>
        <taxon>Gallibacterium</taxon>
    </lineage>
</organism>
<evidence type="ECO:0000313" key="9">
    <source>
        <dbReference type="EMBL" id="STO38565.1"/>
    </source>
</evidence>
<sequence>MIFSHESRPTIYSISQLNRLAKEILEQELGSLWLSGEISNFTQPVSGHWYFTLKDKNAQVRAAMFRMRNLRVNFKPQNGMQVVVRANISLYEPRGDYQIIVESMQPAGEGLLQQQFEQLKMKLAAEGLFAQQYKKEIPAHCRKIGVITSASGAALHDILQILRRRNPALEVIIYPTLVQGKEAAQDIVASIEIANKRQECDVLIVGRGGGSLEDLWCFNEEIVARAIFASQIPIISAVGHETDVTIADFVADLRASTPSAAAELLSRDQKELWQKIDYLQQRLEIAFTYKLNRYLQRLERLQLRLKNQHPQARLQLQRQQYFYLQQRLTQAIADYLQRRQQLQASLSQRLSQLPLTLQIKTQQRTLNHWQTRLQTAINTFLQHQQHKLANLGGRLDNISPLKVLQRGYTVTTSLDTKLVSSIKQVTIGQEIATRTVDGKLISQITRIEPLADKKI</sequence>
<comment type="function">
    <text evidence="5">Bidirectionally degrades single-stranded DNA into large acid-insoluble oligonucleotides, which are then degraded further into small acid-soluble oligonucleotides.</text>
</comment>
<keyword evidence="3 5" id="KW-0378">Hydrolase</keyword>